<dbReference type="Proteomes" id="UP000192277">
    <property type="component" value="Unassembled WGS sequence"/>
</dbReference>
<name>A0ABX3NV56_9BACT</name>
<accession>A0ABX3NV56</accession>
<comment type="caution">
    <text evidence="1">The sequence shown here is derived from an EMBL/GenBank/DDBJ whole genome shotgun (WGS) entry which is preliminary data.</text>
</comment>
<evidence type="ECO:0008006" key="3">
    <source>
        <dbReference type="Google" id="ProtNLM"/>
    </source>
</evidence>
<proteinExistence type="predicted"/>
<evidence type="ECO:0000313" key="2">
    <source>
        <dbReference type="Proteomes" id="UP000192277"/>
    </source>
</evidence>
<reference evidence="1 2" key="1">
    <citation type="submission" date="2016-04" db="EMBL/GenBank/DDBJ databases">
        <authorList>
            <person name="Chen L."/>
            <person name="Zhuang W."/>
            <person name="Wang G."/>
        </authorList>
    </citation>
    <scope>NUCLEOTIDE SEQUENCE [LARGE SCALE GENOMIC DNA]</scope>
    <source>
        <strain evidence="2">GR20</strain>
    </source>
</reference>
<sequence length="144" mass="15022">MSAFLLTGAISCKKSSDGNNNNTNSGAKSIVIKITLSPVPGTNQGSFTGAVNAMLPGTDLATWKVNDVVRSNETTIGFTTADFKNGVLTLETTAPVTITNLSVSGVTTAQFPYTATVQWTLGGKANDPISLPVTSTMTRSYEIK</sequence>
<evidence type="ECO:0000313" key="1">
    <source>
        <dbReference type="EMBL" id="OQP48145.1"/>
    </source>
</evidence>
<dbReference type="EMBL" id="LWBO01000012">
    <property type="protein sequence ID" value="OQP48145.1"/>
    <property type="molecule type" value="Genomic_DNA"/>
</dbReference>
<keyword evidence="2" id="KW-1185">Reference proteome</keyword>
<protein>
    <recommendedName>
        <fullName evidence="3">Lipocalin-like domain-containing protein</fullName>
    </recommendedName>
</protein>
<gene>
    <name evidence="1" type="ORF">A4D02_05340</name>
</gene>
<organism evidence="1 2">
    <name type="scientific">Niastella koreensis</name>
    <dbReference type="NCBI Taxonomy" id="354356"/>
    <lineage>
        <taxon>Bacteria</taxon>
        <taxon>Pseudomonadati</taxon>
        <taxon>Bacteroidota</taxon>
        <taxon>Chitinophagia</taxon>
        <taxon>Chitinophagales</taxon>
        <taxon>Chitinophagaceae</taxon>
        <taxon>Niastella</taxon>
    </lineage>
</organism>